<sequence length="85" mass="9143">MGARVDREVVGRQGRVTVRIRGAGRPGEVTVQVRGATETFIAYCDGEVLLGEAVLVAASRGDRAVEVYPVNQLRVPPRTPPAEED</sequence>
<reference evidence="1 2" key="1">
    <citation type="submission" date="2018-03" db="EMBL/GenBank/DDBJ databases">
        <title>Genomic Encyclopedia of Archaeal and Bacterial Type Strains, Phase II (KMG-II): from individual species to whole genera.</title>
        <authorList>
            <person name="Goeker M."/>
        </authorList>
    </citation>
    <scope>NUCLEOTIDE SEQUENCE [LARGE SCALE GENOMIC DNA]</scope>
    <source>
        <strain evidence="1 2">DSM 19711</strain>
    </source>
</reference>
<organism evidence="1 2">
    <name type="scientific">Kineococcus rhizosphaerae</name>
    <dbReference type="NCBI Taxonomy" id="559628"/>
    <lineage>
        <taxon>Bacteria</taxon>
        <taxon>Bacillati</taxon>
        <taxon>Actinomycetota</taxon>
        <taxon>Actinomycetes</taxon>
        <taxon>Kineosporiales</taxon>
        <taxon>Kineosporiaceae</taxon>
        <taxon>Kineococcus</taxon>
    </lineage>
</organism>
<keyword evidence="2" id="KW-1185">Reference proteome</keyword>
<proteinExistence type="predicted"/>
<evidence type="ECO:0000313" key="2">
    <source>
        <dbReference type="Proteomes" id="UP000238083"/>
    </source>
</evidence>
<dbReference type="EMBL" id="PVZF01000002">
    <property type="protein sequence ID" value="PRY17060.1"/>
    <property type="molecule type" value="Genomic_DNA"/>
</dbReference>
<gene>
    <name evidence="1" type="ORF">CLV37_10214</name>
</gene>
<name>A0A2T0R7C9_9ACTN</name>
<dbReference type="AlphaFoldDB" id="A0A2T0R7C9"/>
<dbReference type="Gene3D" id="2.40.50.140">
    <property type="entry name" value="Nucleic acid-binding proteins"/>
    <property type="match status" value="1"/>
</dbReference>
<dbReference type="InterPro" id="IPR012340">
    <property type="entry name" value="NA-bd_OB-fold"/>
</dbReference>
<protein>
    <submittedName>
        <fullName evidence="1">Uncharacterized protein</fullName>
    </submittedName>
</protein>
<comment type="caution">
    <text evidence="1">The sequence shown here is derived from an EMBL/GenBank/DDBJ whole genome shotgun (WGS) entry which is preliminary data.</text>
</comment>
<accession>A0A2T0R7C9</accession>
<evidence type="ECO:0000313" key="1">
    <source>
        <dbReference type="EMBL" id="PRY17060.1"/>
    </source>
</evidence>
<dbReference type="Proteomes" id="UP000238083">
    <property type="component" value="Unassembled WGS sequence"/>
</dbReference>